<evidence type="ECO:0000313" key="4">
    <source>
        <dbReference type="Proteomes" id="UP000191024"/>
    </source>
</evidence>
<accession>A0A1G4J9M0</accession>
<dbReference type="OrthoDB" id="186013at2759"/>
<dbReference type="GO" id="GO:0005739">
    <property type="term" value="C:mitochondrion"/>
    <property type="evidence" value="ECO:0007669"/>
    <property type="project" value="UniProtKB-SubCell"/>
</dbReference>
<dbReference type="SUPFAM" id="SSF81406">
    <property type="entry name" value="Mitochondrial cytochrome c oxidase subunit IV"/>
    <property type="match status" value="1"/>
</dbReference>
<dbReference type="InterPro" id="IPR036639">
    <property type="entry name" value="Cyt_c_oxidase_su4_sf"/>
</dbReference>
<dbReference type="Proteomes" id="UP000191024">
    <property type="component" value="Chromosome D"/>
</dbReference>
<reference evidence="3 4" key="1">
    <citation type="submission" date="2016-03" db="EMBL/GenBank/DDBJ databases">
        <authorList>
            <person name="Devillers H."/>
        </authorList>
    </citation>
    <scope>NUCLEOTIDE SEQUENCE [LARGE SCALE GENOMIC DNA]</scope>
    <source>
        <strain evidence="3">CBS 11717</strain>
    </source>
</reference>
<keyword evidence="4" id="KW-1185">Reference proteome</keyword>
<dbReference type="Gene3D" id="1.10.442.10">
    <property type="entry name" value="Cytochrome c oxidase subunit IV"/>
    <property type="match status" value="1"/>
</dbReference>
<gene>
    <name evidence="3" type="ORF">LAMI_0D02322G</name>
</gene>
<dbReference type="GO" id="GO:0006123">
    <property type="term" value="P:mitochondrial electron transport, cytochrome c to oxygen"/>
    <property type="evidence" value="ECO:0007669"/>
    <property type="project" value="InterPro"/>
</dbReference>
<keyword evidence="2" id="KW-0496">Mitochondrion</keyword>
<organism evidence="3 4">
    <name type="scientific">Lachancea mirantina</name>
    <dbReference type="NCBI Taxonomy" id="1230905"/>
    <lineage>
        <taxon>Eukaryota</taxon>
        <taxon>Fungi</taxon>
        <taxon>Dikarya</taxon>
        <taxon>Ascomycota</taxon>
        <taxon>Saccharomycotina</taxon>
        <taxon>Saccharomycetes</taxon>
        <taxon>Saccharomycetales</taxon>
        <taxon>Saccharomycetaceae</taxon>
        <taxon>Lachancea</taxon>
    </lineage>
</organism>
<protein>
    <submittedName>
        <fullName evidence="3">LAMI_0D02322g1_1</fullName>
    </submittedName>
</protein>
<dbReference type="STRING" id="1230905.A0A1G4J9M0"/>
<sequence>MYRSVSRVPFRIVRRSPDMYTFVPNRFFARHYSTEMTYVPPDISLMDKDKWRKMDRNLREEVIQYLDWKMEDSWTRMANGEKRAAYFISYGEWGPRAQKGSRDAQIEMTTPELALRGVFSGILFTALAISVVNYKKEKNLPKNGTVETIDSLKA</sequence>
<dbReference type="AlphaFoldDB" id="A0A1G4J9M0"/>
<dbReference type="GO" id="GO:0045277">
    <property type="term" value="C:respiratory chain complex IV"/>
    <property type="evidence" value="ECO:0007669"/>
    <property type="project" value="InterPro"/>
</dbReference>
<evidence type="ECO:0000256" key="1">
    <source>
        <dbReference type="ARBA" id="ARBA00004173"/>
    </source>
</evidence>
<proteinExistence type="predicted"/>
<dbReference type="EMBL" id="LT598463">
    <property type="protein sequence ID" value="SCU86495.1"/>
    <property type="molecule type" value="Genomic_DNA"/>
</dbReference>
<dbReference type="Pfam" id="PF02936">
    <property type="entry name" value="COX4"/>
    <property type="match status" value="1"/>
</dbReference>
<evidence type="ECO:0000313" key="3">
    <source>
        <dbReference type="EMBL" id="SCU86495.1"/>
    </source>
</evidence>
<evidence type="ECO:0000256" key="2">
    <source>
        <dbReference type="ARBA" id="ARBA00023128"/>
    </source>
</evidence>
<dbReference type="InterPro" id="IPR004203">
    <property type="entry name" value="Cyt_c_oxidase_su4_fam"/>
</dbReference>
<name>A0A1G4J9M0_9SACH</name>
<comment type="subcellular location">
    <subcellularLocation>
        <location evidence="1">Mitochondrion</location>
    </subcellularLocation>
</comment>